<accession>A0A1E1WQC4</accession>
<dbReference type="PANTHER" id="PTHR14700:SF0">
    <property type="entry name" value="PENTATRICOPEPTIDE REPEAT-CONTAINING PROTEIN 2, MITOCHONDRIAL"/>
    <property type="match status" value="1"/>
</dbReference>
<dbReference type="GO" id="GO:0007005">
    <property type="term" value="P:mitochondrion organization"/>
    <property type="evidence" value="ECO:0007669"/>
    <property type="project" value="TreeGrafter"/>
</dbReference>
<sequence length="381" mass="44267">MSLFTNYLVKITLQNNYRLLTPLRTFRVSQVKHLYSPAALGIDGYLNSRKKIKEQFTNFSEKFRTKMTDFVMDPKNMVFTEDLKNMVHMAEPADLKLILDMVKKFNTQSTEFRFGSFVFGPVVMRMFHFLDAPTEALQCFEDPANKGFFDQLISYQILLDLLYNHEMYDEMFRVFETVQERQINMTKFPKYPVVLILAACYKQNTPKSMEYASKLWLEMTSVGTSPLRRACTFFAALAIKQGAPQIALESIALQKQHYVTIRNIKAMALSDMGRVDDALPVLRAVLDIDRPDQKDKHTFFNETLEKVRAAVQKANNKDIEKEFLDIEKALKDRGLIDSQTLDQLLNVEIASLPKKKDPRSMSSKFQTHRMPFSQRNRNRTV</sequence>
<dbReference type="GO" id="GO:0050684">
    <property type="term" value="P:regulation of mRNA processing"/>
    <property type="evidence" value="ECO:0007669"/>
    <property type="project" value="InterPro"/>
</dbReference>
<organism evidence="2">
    <name type="scientific">Pectinophora gossypiella</name>
    <name type="common">Cotton pink bollworm</name>
    <name type="synonym">Depressaria gossypiella</name>
    <dbReference type="NCBI Taxonomy" id="13191"/>
    <lineage>
        <taxon>Eukaryota</taxon>
        <taxon>Metazoa</taxon>
        <taxon>Ecdysozoa</taxon>
        <taxon>Arthropoda</taxon>
        <taxon>Hexapoda</taxon>
        <taxon>Insecta</taxon>
        <taxon>Pterygota</taxon>
        <taxon>Neoptera</taxon>
        <taxon>Endopterygota</taxon>
        <taxon>Lepidoptera</taxon>
        <taxon>Glossata</taxon>
        <taxon>Ditrysia</taxon>
        <taxon>Gelechioidea</taxon>
        <taxon>Gelechiidae</taxon>
        <taxon>Apatetrinae</taxon>
        <taxon>Pectinophora</taxon>
    </lineage>
</organism>
<dbReference type="AlphaFoldDB" id="A0A1E1WQC4"/>
<dbReference type="EMBL" id="GDQN01002008">
    <property type="protein sequence ID" value="JAT89046.1"/>
    <property type="molecule type" value="Transcribed_RNA"/>
</dbReference>
<evidence type="ECO:0000313" key="2">
    <source>
        <dbReference type="EMBL" id="JAT89046.1"/>
    </source>
</evidence>
<protein>
    <recommendedName>
        <fullName evidence="3">Pentatricopeptide repeat-containing protein 2</fullName>
    </recommendedName>
</protein>
<name>A0A1E1WQC4_PECGO</name>
<dbReference type="InterPro" id="IPR011990">
    <property type="entry name" value="TPR-like_helical_dom_sf"/>
</dbReference>
<dbReference type="Gene3D" id="1.25.40.10">
    <property type="entry name" value="Tetratricopeptide repeat domain"/>
    <property type="match status" value="1"/>
</dbReference>
<reference evidence="2" key="1">
    <citation type="submission" date="2015-09" db="EMBL/GenBank/DDBJ databases">
        <title>De novo assembly of Pectinophora gossypiella (Pink Bollworm) gut transcriptome.</title>
        <authorList>
            <person name="Tassone E.E."/>
        </authorList>
    </citation>
    <scope>NUCLEOTIDE SEQUENCE</scope>
</reference>
<evidence type="ECO:0000256" key="1">
    <source>
        <dbReference type="SAM" id="MobiDB-lite"/>
    </source>
</evidence>
<evidence type="ECO:0008006" key="3">
    <source>
        <dbReference type="Google" id="ProtNLM"/>
    </source>
</evidence>
<dbReference type="OrthoDB" id="6073372at2759"/>
<proteinExistence type="predicted"/>
<dbReference type="InterPro" id="IPR034629">
    <property type="entry name" value="PTCD2"/>
</dbReference>
<dbReference type="GO" id="GO:0005739">
    <property type="term" value="C:mitochondrion"/>
    <property type="evidence" value="ECO:0007669"/>
    <property type="project" value="InterPro"/>
</dbReference>
<feature type="region of interest" description="Disordered" evidence="1">
    <location>
        <begin position="355"/>
        <end position="381"/>
    </location>
</feature>
<dbReference type="GO" id="GO:0003723">
    <property type="term" value="F:RNA binding"/>
    <property type="evidence" value="ECO:0007669"/>
    <property type="project" value="TreeGrafter"/>
</dbReference>
<gene>
    <name evidence="2" type="ORF">g.9026</name>
</gene>
<dbReference type="PANTHER" id="PTHR14700">
    <property type="entry name" value="PENTATRICOPEPTIDE REPEAT-CONTAINING PROTEIN 2, MITOCHONDRIAL"/>
    <property type="match status" value="1"/>
</dbReference>